<sequence length="168" mass="19818">SVFEAKEMAIEYKSFIYSLPISIEAKAFFVRDLEENWISQEWILGFIDDGRLPNYEDRTNERYSGTQTVLSFIEQLYGIKVVRSNLTNNYSQLVFNAGLVTYWNSRTIEHQNGLYRPQPDIVRRINQGRLKVLQNYIIEVPDKQNLFYVHMSNSQQNTFRSPYTADKI</sequence>
<comment type="caution">
    <text evidence="1">The sequence shown here is derived from an EMBL/GenBank/DDBJ whole genome shotgun (WGS) entry which is preliminary data.</text>
</comment>
<dbReference type="Proteomes" id="UP000789759">
    <property type="component" value="Unassembled WGS sequence"/>
</dbReference>
<dbReference type="OrthoDB" id="2429846at2759"/>
<organism evidence="1 2">
    <name type="scientific">Cetraspora pellucida</name>
    <dbReference type="NCBI Taxonomy" id="1433469"/>
    <lineage>
        <taxon>Eukaryota</taxon>
        <taxon>Fungi</taxon>
        <taxon>Fungi incertae sedis</taxon>
        <taxon>Mucoromycota</taxon>
        <taxon>Glomeromycotina</taxon>
        <taxon>Glomeromycetes</taxon>
        <taxon>Diversisporales</taxon>
        <taxon>Gigasporaceae</taxon>
        <taxon>Cetraspora</taxon>
    </lineage>
</organism>
<evidence type="ECO:0000313" key="1">
    <source>
        <dbReference type="EMBL" id="CAG8838074.1"/>
    </source>
</evidence>
<dbReference type="AlphaFoldDB" id="A0A9N9KJ87"/>
<feature type="non-terminal residue" evidence="1">
    <location>
        <position position="1"/>
    </location>
</feature>
<proteinExistence type="predicted"/>
<accession>A0A9N9KJ87</accession>
<reference evidence="1" key="1">
    <citation type="submission" date="2021-06" db="EMBL/GenBank/DDBJ databases">
        <authorList>
            <person name="Kallberg Y."/>
            <person name="Tangrot J."/>
            <person name="Rosling A."/>
        </authorList>
    </citation>
    <scope>NUCLEOTIDE SEQUENCE</scope>
    <source>
        <strain evidence="1">FL966</strain>
    </source>
</reference>
<evidence type="ECO:0000313" key="2">
    <source>
        <dbReference type="Proteomes" id="UP000789759"/>
    </source>
</evidence>
<keyword evidence="2" id="KW-1185">Reference proteome</keyword>
<feature type="non-terminal residue" evidence="1">
    <location>
        <position position="168"/>
    </location>
</feature>
<name>A0A9N9KJ87_9GLOM</name>
<dbReference type="EMBL" id="CAJVQA010083121">
    <property type="protein sequence ID" value="CAG8838074.1"/>
    <property type="molecule type" value="Genomic_DNA"/>
</dbReference>
<gene>
    <name evidence="1" type="ORF">CPELLU_LOCUS21662</name>
</gene>
<protein>
    <submittedName>
        <fullName evidence="1">7126_t:CDS:1</fullName>
    </submittedName>
</protein>